<feature type="domain" description="CBS" evidence="7">
    <location>
        <begin position="129"/>
        <end position="186"/>
    </location>
</feature>
<keyword evidence="6" id="KW-0812">Transmembrane</keyword>
<dbReference type="Pfam" id="PF00571">
    <property type="entry name" value="CBS"/>
    <property type="match status" value="1"/>
</dbReference>
<dbReference type="GO" id="GO:0016020">
    <property type="term" value="C:membrane"/>
    <property type="evidence" value="ECO:0007669"/>
    <property type="project" value="InterPro"/>
</dbReference>
<comment type="similarity">
    <text evidence="1">Belongs to the CcmF/CycK/Ccl1/NrfE/CcsA family.</text>
</comment>
<reference evidence="8" key="1">
    <citation type="submission" date="2022-07" db="EMBL/GenBank/DDBJ databases">
        <authorList>
            <person name="Trinca V."/>
            <person name="Uliana J.V.C."/>
            <person name="Torres T.T."/>
            <person name="Ward R.J."/>
            <person name="Monesi N."/>
        </authorList>
    </citation>
    <scope>NUCLEOTIDE SEQUENCE</scope>
    <source>
        <strain evidence="8">HSMRA1968</strain>
        <tissue evidence="8">Whole embryos</tissue>
    </source>
</reference>
<evidence type="ECO:0000313" key="9">
    <source>
        <dbReference type="Proteomes" id="UP001151699"/>
    </source>
</evidence>
<protein>
    <submittedName>
        <fullName evidence="8">Cytochrome c-type biogenesis protein CycK</fullName>
    </submittedName>
</protein>
<evidence type="ECO:0000259" key="7">
    <source>
        <dbReference type="PROSITE" id="PS51371"/>
    </source>
</evidence>
<dbReference type="PANTHER" id="PTHR43653:SF4">
    <property type="entry name" value="CYTOCHROME C BIOGENESIS CCMF N-TERMINAL-LIKE MITOCHONDRIAL PROTEIN 1-RELATED"/>
    <property type="match status" value="1"/>
</dbReference>
<dbReference type="SUPFAM" id="SSF54631">
    <property type="entry name" value="CBS-domain pair"/>
    <property type="match status" value="1"/>
</dbReference>
<dbReference type="PROSITE" id="PS51371">
    <property type="entry name" value="CBS"/>
    <property type="match status" value="1"/>
</dbReference>
<dbReference type="InterPro" id="IPR044751">
    <property type="entry name" value="Ion_transp-like_CBS"/>
</dbReference>
<dbReference type="AlphaFoldDB" id="A0A9Q0N755"/>
<dbReference type="Pfam" id="PF03471">
    <property type="entry name" value="CorC_HlyC"/>
    <property type="match status" value="1"/>
</dbReference>
<evidence type="ECO:0000256" key="6">
    <source>
        <dbReference type="SAM" id="Phobius"/>
    </source>
</evidence>
<dbReference type="Proteomes" id="UP001151699">
    <property type="component" value="Chromosome A"/>
</dbReference>
<proteinExistence type="inferred from homology"/>
<keyword evidence="4 5" id="KW-0129">CBS domain</keyword>
<dbReference type="GO" id="GO:0050660">
    <property type="term" value="F:flavin adenine dinucleotide binding"/>
    <property type="evidence" value="ECO:0007669"/>
    <property type="project" value="InterPro"/>
</dbReference>
<evidence type="ECO:0000256" key="5">
    <source>
        <dbReference type="PROSITE-ProRule" id="PRU00703"/>
    </source>
</evidence>
<dbReference type="Gene3D" id="3.90.1280.20">
    <property type="match status" value="2"/>
</dbReference>
<dbReference type="GO" id="GO:0020037">
    <property type="term" value="F:heme binding"/>
    <property type="evidence" value="ECO:0007669"/>
    <property type="project" value="InterPro"/>
</dbReference>
<evidence type="ECO:0000256" key="2">
    <source>
        <dbReference type="ARBA" id="ARBA00022737"/>
    </source>
</evidence>
<keyword evidence="6" id="KW-0472">Membrane</keyword>
<feature type="transmembrane region" description="Helical" evidence="6">
    <location>
        <begin position="481"/>
        <end position="504"/>
    </location>
</feature>
<feature type="non-terminal residue" evidence="8">
    <location>
        <position position="721"/>
    </location>
</feature>
<feature type="transmembrane region" description="Helical" evidence="6">
    <location>
        <begin position="698"/>
        <end position="717"/>
    </location>
</feature>
<evidence type="ECO:0000256" key="3">
    <source>
        <dbReference type="ARBA" id="ARBA00022748"/>
    </source>
</evidence>
<keyword evidence="6" id="KW-1133">Transmembrane helix</keyword>
<evidence type="ECO:0000256" key="4">
    <source>
        <dbReference type="ARBA" id="ARBA00023122"/>
    </source>
</evidence>
<accession>A0A9Q0N755</accession>
<dbReference type="SMART" id="SM01091">
    <property type="entry name" value="CorC_HlyC"/>
    <property type="match status" value="1"/>
</dbReference>
<feature type="transmembrane region" description="Helical" evidence="6">
    <location>
        <begin position="543"/>
        <end position="560"/>
    </location>
</feature>
<keyword evidence="3" id="KW-0201">Cytochrome c-type biogenesis</keyword>
<dbReference type="Pfam" id="PF16327">
    <property type="entry name" value="CcmF_C"/>
    <property type="match status" value="1"/>
</dbReference>
<keyword evidence="2" id="KW-0677">Repeat</keyword>
<dbReference type="GO" id="GO:0017004">
    <property type="term" value="P:cytochrome complex assembly"/>
    <property type="evidence" value="ECO:0007669"/>
    <property type="project" value="UniProtKB-KW"/>
</dbReference>
<dbReference type="InterPro" id="IPR000644">
    <property type="entry name" value="CBS_dom"/>
</dbReference>
<dbReference type="GO" id="GO:0015232">
    <property type="term" value="F:heme transmembrane transporter activity"/>
    <property type="evidence" value="ECO:0007669"/>
    <property type="project" value="InterPro"/>
</dbReference>
<sequence length="721" mass="82123">WSAFLSATETAITAAAPGKIQKFTGKNIKHTRATLKVLKNKEKVIGTEEVRGVIEHYHQEGNVYKADRDMLEDLPKEEIIQSALSCPHTRIPLWKDAQDNIIGVLHTRDLFRVLYENNNDLQKVDIANLINKPWFIPDNAFVTHQLNAFREKKNHFACVVDEYGELQGIITLEDILEEIVGPIIDEHDYPINIITKQSETEFIIDGSATIRDVNRELNWNLSDKNATTIAGLIIHTLKRIPNQGESNRKMISNIVYGFIISDFSIQNVFLNSSTLKPLIFKIAASWASHEGSILLWLCLFQIIGVVYILFLNHYFSDSKLENDDNDRKISLIILSLIQIMFGSFIYFTSNPFTRLSFHPVQGLGLNPMLQDLALIIHPPMLYLGYVSYSGAFISACSILFNSQNSYIHLKIIKIFANLAILFLTVGVALGSWWAYRELGWGGFWFFDPVENISLLPWLSGIVLYHSVKMTMRNNYMANCTIYLSIITFLIAIFSSFLVRSGLIASIHSFASSQKRAIYMLIIFAIIAIPSLLLFISYGFISGSVTLFSIFLIISICYLLLEKICNRPRRINVSMLLGHLGFGLLALTITLNSLLQSEIDFIGKIGDKITNQDLEITLRDIKVATGPNYYRQIAEFWVQDKQNNLTILKPENRFYIIEKQLSQESNLYSYLAYDLYAVLNKIDEETIHAKIYYKPLMSFIWISAMIMVGGFLIGLCRLNSDE</sequence>
<dbReference type="EMBL" id="WJQU01000001">
    <property type="protein sequence ID" value="KAJ6644942.1"/>
    <property type="molecule type" value="Genomic_DNA"/>
</dbReference>
<comment type="caution">
    <text evidence="8">The sequence shown here is derived from an EMBL/GenBank/DDBJ whole genome shotgun (WGS) entry which is preliminary data.</text>
</comment>
<dbReference type="InterPro" id="IPR016169">
    <property type="entry name" value="FAD-bd_PCMH_sub2"/>
</dbReference>
<feature type="transmembrane region" description="Helical" evidence="6">
    <location>
        <begin position="572"/>
        <end position="594"/>
    </location>
</feature>
<dbReference type="PRINTS" id="PR01410">
    <property type="entry name" value="CCBIOGENESIS"/>
</dbReference>
<evidence type="ECO:0000313" key="8">
    <source>
        <dbReference type="EMBL" id="KAJ6644942.1"/>
    </source>
</evidence>
<dbReference type="CDD" id="cd04590">
    <property type="entry name" value="CBS_pair_CorC_HlyC_assoc"/>
    <property type="match status" value="1"/>
</dbReference>
<dbReference type="InterPro" id="IPR002541">
    <property type="entry name" value="Cyt_c_assembly"/>
</dbReference>
<feature type="transmembrane region" description="Helical" evidence="6">
    <location>
        <begin position="414"/>
        <end position="435"/>
    </location>
</feature>
<feature type="transmembrane region" description="Helical" evidence="6">
    <location>
        <begin position="382"/>
        <end position="402"/>
    </location>
</feature>
<dbReference type="Pfam" id="PF01578">
    <property type="entry name" value="Cytochrom_C_asm"/>
    <property type="match status" value="1"/>
</dbReference>
<name>A0A9Q0N755_9DIPT</name>
<feature type="transmembrane region" description="Helical" evidence="6">
    <location>
        <begin position="293"/>
        <end position="310"/>
    </location>
</feature>
<feature type="non-terminal residue" evidence="8">
    <location>
        <position position="1"/>
    </location>
</feature>
<dbReference type="InterPro" id="IPR032523">
    <property type="entry name" value="CcmF_C"/>
</dbReference>
<dbReference type="OrthoDB" id="5353557at2759"/>
<gene>
    <name evidence="8" type="primary">cycK</name>
    <name evidence="8" type="ORF">Bhyg_00137</name>
</gene>
<dbReference type="InterPro" id="IPR046342">
    <property type="entry name" value="CBS_dom_sf"/>
</dbReference>
<feature type="transmembrane region" description="Helical" evidence="6">
    <location>
        <begin position="331"/>
        <end position="349"/>
    </location>
</feature>
<dbReference type="InterPro" id="IPR005170">
    <property type="entry name" value="Transptr-assoc_dom"/>
</dbReference>
<dbReference type="InterPro" id="IPR036318">
    <property type="entry name" value="FAD-bd_PCMH-like_sf"/>
</dbReference>
<dbReference type="PANTHER" id="PTHR43653">
    <property type="entry name" value="CYTOCHROME C ASSEMBLY PROTEIN-RELATED"/>
    <property type="match status" value="1"/>
</dbReference>
<keyword evidence="9" id="KW-1185">Reference proteome</keyword>
<dbReference type="SUPFAM" id="SSF56176">
    <property type="entry name" value="FAD-binding/transporter-associated domain-like"/>
    <property type="match status" value="1"/>
</dbReference>
<feature type="transmembrane region" description="Helical" evidence="6">
    <location>
        <begin position="516"/>
        <end position="537"/>
    </location>
</feature>
<dbReference type="Gene3D" id="3.30.465.10">
    <property type="match status" value="1"/>
</dbReference>
<organism evidence="8 9">
    <name type="scientific">Pseudolycoriella hygida</name>
    <dbReference type="NCBI Taxonomy" id="35572"/>
    <lineage>
        <taxon>Eukaryota</taxon>
        <taxon>Metazoa</taxon>
        <taxon>Ecdysozoa</taxon>
        <taxon>Arthropoda</taxon>
        <taxon>Hexapoda</taxon>
        <taxon>Insecta</taxon>
        <taxon>Pterygota</taxon>
        <taxon>Neoptera</taxon>
        <taxon>Endopterygota</taxon>
        <taxon>Diptera</taxon>
        <taxon>Nematocera</taxon>
        <taxon>Sciaroidea</taxon>
        <taxon>Sciaridae</taxon>
        <taxon>Pseudolycoriella</taxon>
    </lineage>
</organism>
<dbReference type="InterPro" id="IPR003567">
    <property type="entry name" value="Cyt_c_biogenesis"/>
</dbReference>
<evidence type="ECO:0000256" key="1">
    <source>
        <dbReference type="ARBA" id="ARBA00009186"/>
    </source>
</evidence>